<evidence type="ECO:0000256" key="4">
    <source>
        <dbReference type="ARBA" id="ARBA00022530"/>
    </source>
</evidence>
<evidence type="ECO:0000256" key="6">
    <source>
        <dbReference type="ARBA" id="ARBA00022729"/>
    </source>
</evidence>
<evidence type="ECO:0000256" key="11">
    <source>
        <dbReference type="ARBA" id="ARBA00030964"/>
    </source>
</evidence>
<evidence type="ECO:0000256" key="9">
    <source>
        <dbReference type="ARBA" id="ARBA00023157"/>
    </source>
</evidence>
<dbReference type="PROSITE" id="PS51020">
    <property type="entry name" value="SPONDIN"/>
    <property type="match status" value="1"/>
</dbReference>
<dbReference type="KEGG" id="tpal:117653707"/>
<evidence type="ECO:0000256" key="2">
    <source>
        <dbReference type="ARBA" id="ARBA00019594"/>
    </source>
</evidence>
<keyword evidence="5" id="KW-0479">Metal-binding</keyword>
<keyword evidence="8" id="KW-0130">Cell adhesion</keyword>
<dbReference type="Pfam" id="PF19028">
    <property type="entry name" value="TSP1_spondin"/>
    <property type="match status" value="2"/>
</dbReference>
<dbReference type="OrthoDB" id="347314at2759"/>
<keyword evidence="6 12" id="KW-0732">Signal</keyword>
<keyword evidence="4" id="KW-0272">Extracellular matrix</keyword>
<dbReference type="AlphaFoldDB" id="A0A6P9ABF2"/>
<evidence type="ECO:0000259" key="14">
    <source>
        <dbReference type="PROSITE" id="PS51019"/>
    </source>
</evidence>
<feature type="domain" description="Spondin" evidence="15">
    <location>
        <begin position="179"/>
        <end position="369"/>
    </location>
</feature>
<evidence type="ECO:0000313" key="17">
    <source>
        <dbReference type="RefSeq" id="XP_034255443.1"/>
    </source>
</evidence>
<dbReference type="InterPro" id="IPR002223">
    <property type="entry name" value="Kunitz_BPTI"/>
</dbReference>
<evidence type="ECO:0000256" key="1">
    <source>
        <dbReference type="ARBA" id="ARBA00004498"/>
    </source>
</evidence>
<dbReference type="PROSITE" id="PS50279">
    <property type="entry name" value="BPTI_KUNITZ_2"/>
    <property type="match status" value="1"/>
</dbReference>
<dbReference type="Pfam" id="PF00014">
    <property type="entry name" value="Kunitz_BPTI"/>
    <property type="match status" value="1"/>
</dbReference>
<evidence type="ECO:0000256" key="12">
    <source>
        <dbReference type="SAM" id="SignalP"/>
    </source>
</evidence>
<dbReference type="SUPFAM" id="SSF57362">
    <property type="entry name" value="BPTI-like"/>
    <property type="match status" value="1"/>
</dbReference>
<dbReference type="Gene3D" id="2.60.40.4060">
    <property type="entry name" value="Reeler domain"/>
    <property type="match status" value="1"/>
</dbReference>
<dbReference type="InterPro" id="IPR042307">
    <property type="entry name" value="Reeler_sf"/>
</dbReference>
<dbReference type="InParanoid" id="A0A6P9ABF2"/>
<dbReference type="PROSITE" id="PS50092">
    <property type="entry name" value="TSP1"/>
    <property type="match status" value="4"/>
</dbReference>
<feature type="domain" description="Reelin" evidence="14">
    <location>
        <begin position="8"/>
        <end position="180"/>
    </location>
</feature>
<evidence type="ECO:0000256" key="3">
    <source>
        <dbReference type="ARBA" id="ARBA00022525"/>
    </source>
</evidence>
<dbReference type="SMART" id="SM00209">
    <property type="entry name" value="TSP1"/>
    <property type="match status" value="4"/>
</dbReference>
<dbReference type="PROSITE" id="PS00280">
    <property type="entry name" value="BPTI_KUNITZ_1"/>
    <property type="match status" value="1"/>
</dbReference>
<dbReference type="InterPro" id="IPR009465">
    <property type="entry name" value="Spondin_N"/>
</dbReference>
<dbReference type="PRINTS" id="PR00759">
    <property type="entry name" value="BASICPTASE"/>
</dbReference>
<dbReference type="FunCoup" id="A0A6P9ABF2">
    <property type="interactions" value="11"/>
</dbReference>
<feature type="signal peptide" evidence="12">
    <location>
        <begin position="1"/>
        <end position="21"/>
    </location>
</feature>
<dbReference type="Gene3D" id="2.60.40.2130">
    <property type="entry name" value="F-spondin domain"/>
    <property type="match status" value="1"/>
</dbReference>
<dbReference type="GO" id="GO:0007155">
    <property type="term" value="P:cell adhesion"/>
    <property type="evidence" value="ECO:0007669"/>
    <property type="project" value="UniProtKB-KW"/>
</dbReference>
<reference evidence="17" key="1">
    <citation type="submission" date="2025-08" db="UniProtKB">
        <authorList>
            <consortium name="RefSeq"/>
        </authorList>
    </citation>
    <scope>IDENTIFICATION</scope>
    <source>
        <tissue evidence="17">Total insect</tissue>
    </source>
</reference>
<dbReference type="Gene3D" id="2.20.100.10">
    <property type="entry name" value="Thrombospondin type-1 (TSP1) repeat"/>
    <property type="match status" value="4"/>
</dbReference>
<evidence type="ECO:0000256" key="8">
    <source>
        <dbReference type="ARBA" id="ARBA00022889"/>
    </source>
</evidence>
<dbReference type="SMART" id="SM00131">
    <property type="entry name" value="KU"/>
    <property type="match status" value="1"/>
</dbReference>
<dbReference type="NCBIfam" id="NF038123">
    <property type="entry name" value="NF038123_dom"/>
    <property type="match status" value="1"/>
</dbReference>
<dbReference type="FunFam" id="4.10.410.10:FF:000004">
    <property type="entry name" value="Tissue factor pathway inhibitor"/>
    <property type="match status" value="1"/>
</dbReference>
<dbReference type="InterPro" id="IPR051418">
    <property type="entry name" value="Spondin/Thrombospondin_T1"/>
</dbReference>
<gene>
    <name evidence="17" type="primary">LOC117653707</name>
</gene>
<dbReference type="CDD" id="cd08544">
    <property type="entry name" value="Reeler"/>
    <property type="match status" value="1"/>
</dbReference>
<evidence type="ECO:0000259" key="13">
    <source>
        <dbReference type="PROSITE" id="PS50279"/>
    </source>
</evidence>
<dbReference type="SUPFAM" id="SSF82895">
    <property type="entry name" value="TSP-1 type 1 repeat"/>
    <property type="match status" value="4"/>
</dbReference>
<dbReference type="Pfam" id="PF02014">
    <property type="entry name" value="Reeler"/>
    <property type="match status" value="1"/>
</dbReference>
<evidence type="ECO:0000256" key="7">
    <source>
        <dbReference type="ARBA" id="ARBA00022737"/>
    </source>
</evidence>
<accession>A0A6P9ABF2</accession>
<dbReference type="InterPro" id="IPR036383">
    <property type="entry name" value="TSP1_rpt_sf"/>
</dbReference>
<dbReference type="InterPro" id="IPR002861">
    <property type="entry name" value="Reeler_dom"/>
</dbReference>
<name>A0A6P9ABF2_THRPL</name>
<protein>
    <recommendedName>
        <fullName evidence="2">Spondin-1</fullName>
    </recommendedName>
    <alternativeName>
        <fullName evidence="11">F-spondin</fullName>
    </alternativeName>
</protein>
<proteinExistence type="predicted"/>
<dbReference type="InterPro" id="IPR038678">
    <property type="entry name" value="Spondin_N_sf"/>
</dbReference>
<dbReference type="InterPro" id="IPR044004">
    <property type="entry name" value="TSP1_spondin_dom"/>
</dbReference>
<comment type="subcellular location">
    <subcellularLocation>
        <location evidence="1">Secreted</location>
        <location evidence="1">Extracellular space</location>
        <location evidence="1">Extracellular matrix</location>
    </subcellularLocation>
</comment>
<dbReference type="RefSeq" id="XP_034255443.1">
    <property type="nucleotide sequence ID" value="XM_034399552.1"/>
</dbReference>
<keyword evidence="16" id="KW-1185">Reference proteome</keyword>
<keyword evidence="7" id="KW-0677">Repeat</keyword>
<dbReference type="PANTHER" id="PTHR11311">
    <property type="entry name" value="SPONDIN"/>
    <property type="match status" value="1"/>
</dbReference>
<dbReference type="GO" id="GO:0004867">
    <property type="term" value="F:serine-type endopeptidase inhibitor activity"/>
    <property type="evidence" value="ECO:0007669"/>
    <property type="project" value="InterPro"/>
</dbReference>
<evidence type="ECO:0000256" key="10">
    <source>
        <dbReference type="ARBA" id="ARBA00023180"/>
    </source>
</evidence>
<feature type="chain" id="PRO_5028282106" description="Spondin-1" evidence="12">
    <location>
        <begin position="22"/>
        <end position="794"/>
    </location>
</feature>
<dbReference type="FunFam" id="2.60.40.2130:FF:000002">
    <property type="entry name" value="Putative Spondin-1"/>
    <property type="match status" value="1"/>
</dbReference>
<keyword evidence="10" id="KW-0325">Glycoprotein</keyword>
<keyword evidence="9" id="KW-1015">Disulfide bond</keyword>
<dbReference type="InterPro" id="IPR020901">
    <property type="entry name" value="Prtase_inh_Kunz-CS"/>
</dbReference>
<organism evidence="17">
    <name type="scientific">Thrips palmi</name>
    <name type="common">Melon thrips</name>
    <dbReference type="NCBI Taxonomy" id="161013"/>
    <lineage>
        <taxon>Eukaryota</taxon>
        <taxon>Metazoa</taxon>
        <taxon>Ecdysozoa</taxon>
        <taxon>Arthropoda</taxon>
        <taxon>Hexapoda</taxon>
        <taxon>Insecta</taxon>
        <taxon>Pterygota</taxon>
        <taxon>Neoptera</taxon>
        <taxon>Paraneoptera</taxon>
        <taxon>Thysanoptera</taxon>
        <taxon>Terebrantia</taxon>
        <taxon>Thripoidea</taxon>
        <taxon>Thripidae</taxon>
        <taxon>Thrips</taxon>
    </lineage>
</organism>
<dbReference type="InterPro" id="IPR000884">
    <property type="entry name" value="TSP1_rpt"/>
</dbReference>
<dbReference type="Pfam" id="PF00090">
    <property type="entry name" value="TSP_1"/>
    <property type="match status" value="2"/>
</dbReference>
<sequence length="794" mass="87508">MRASTGSVLCVLLALAAQARAQCAMEPPSGATNSLRSPGDGGFGLLISGDPERYVPGSVYTLSLTAPPGKTFRRFLVTVEPADAAARRWAGSFQLFGDAAAQFAPACINAVSEGDTPSPAPQVEVQTMWRAPTQGSGCVRFKAMVQEDDALWFADEGALSRTLCELVMTHAHEDVNVDEPRECCACDDAKYKFVFQGIWSNTTHPKDFPFSLWLTHFSDVIGASHEANFSFWGEGQIASDGFRQLAEWGSVGWLERELRAKSRHLRTLVKAPGLWYPRVTQNTSATFNVDRRHHLVSLASMFGPSPDWVVGVSGLDLCLADCSWVEDKVIDLYPIDAGTDSGITYMSPNAPTVPREEMYRITSMYPEDPRAPFYDPHGADMQPLARLHISRTAVTRKPCKEDDDASQELDKESVFEDIETVDDGEKPECRVDEWTPWSPCSVSCGKGLRMRQRNYQMDAKAQMFGCDRQLVQKEMCVAHDASCPGDPVELDPNEVGTPSEVENINCAVTPWGPWSECSSSCGPGFEVRSRRFEDRAGIKKCPFVELTERRKCSLPACVDTVPVDPSCRLTEWSDWSPCSVSCGAGRKFRSRLVLVADEVARERCARYHKLSEERPCSIKESCITSTADAEEACLQPEESGPCRAYFERWYFDRAARQCRPFGYGGCRGNRNNFHSLTECNTICASVREKLARGVPLAARLSAPAPAAPAVSTQAAQAEAVSALGPRVDCVVSEWGEWSPCTATCGLGYRERHRRVLVEPIRGGRVCPNRLRGRKKCYGGPCDPFQAALSAEDNL</sequence>
<keyword evidence="3" id="KW-0964">Secreted</keyword>
<dbReference type="PROSITE" id="PS51019">
    <property type="entry name" value="REELIN"/>
    <property type="match status" value="1"/>
</dbReference>
<dbReference type="InterPro" id="IPR036880">
    <property type="entry name" value="Kunitz_BPTI_sf"/>
</dbReference>
<feature type="domain" description="BPTI/Kunitz inhibitor" evidence="13">
    <location>
        <begin position="633"/>
        <end position="683"/>
    </location>
</feature>
<dbReference type="GeneID" id="117653707"/>
<evidence type="ECO:0000256" key="5">
    <source>
        <dbReference type="ARBA" id="ARBA00022723"/>
    </source>
</evidence>
<dbReference type="GO" id="GO:0031012">
    <property type="term" value="C:extracellular matrix"/>
    <property type="evidence" value="ECO:0007669"/>
    <property type="project" value="TreeGrafter"/>
</dbReference>
<dbReference type="CDD" id="cd00109">
    <property type="entry name" value="Kunitz-type"/>
    <property type="match status" value="1"/>
</dbReference>
<evidence type="ECO:0000313" key="16">
    <source>
        <dbReference type="Proteomes" id="UP000515158"/>
    </source>
</evidence>
<evidence type="ECO:0000259" key="15">
    <source>
        <dbReference type="PROSITE" id="PS51020"/>
    </source>
</evidence>
<dbReference type="PANTHER" id="PTHR11311:SF23">
    <property type="entry name" value="SPONDIN-1"/>
    <property type="match status" value="1"/>
</dbReference>
<dbReference type="Gene3D" id="4.10.410.10">
    <property type="entry name" value="Pancreatic trypsin inhibitor Kunitz domain"/>
    <property type="match status" value="1"/>
</dbReference>
<dbReference type="GO" id="GO:0046872">
    <property type="term" value="F:metal ion binding"/>
    <property type="evidence" value="ECO:0007669"/>
    <property type="project" value="UniProtKB-KW"/>
</dbReference>
<dbReference type="Pfam" id="PF06468">
    <property type="entry name" value="Spond_N"/>
    <property type="match status" value="1"/>
</dbReference>
<dbReference type="Proteomes" id="UP000515158">
    <property type="component" value="Unplaced"/>
</dbReference>